<feature type="compositionally biased region" description="Basic and acidic residues" evidence="1">
    <location>
        <begin position="30"/>
        <end position="46"/>
    </location>
</feature>
<keyword evidence="2" id="KW-0732">Signal</keyword>
<feature type="region of interest" description="Disordered" evidence="1">
    <location>
        <begin position="92"/>
        <end position="124"/>
    </location>
</feature>
<dbReference type="RefSeq" id="WP_139225723.1">
    <property type="nucleotide sequence ID" value="NZ_FOMQ01000009.1"/>
</dbReference>
<reference evidence="4" key="1">
    <citation type="submission" date="2016-10" db="EMBL/GenBank/DDBJ databases">
        <authorList>
            <person name="Varghese N."/>
            <person name="Submissions S."/>
        </authorList>
    </citation>
    <scope>NUCLEOTIDE SEQUENCE [LARGE SCALE GENOMIC DNA]</scope>
    <source>
        <strain evidence="4">DSM 7481</strain>
    </source>
</reference>
<dbReference type="EMBL" id="FOMQ01000009">
    <property type="protein sequence ID" value="SFD92289.1"/>
    <property type="molecule type" value="Genomic_DNA"/>
</dbReference>
<dbReference type="OrthoDB" id="8820355at2"/>
<evidence type="ECO:0008006" key="5">
    <source>
        <dbReference type="Google" id="ProtNLM"/>
    </source>
</evidence>
<protein>
    <recommendedName>
        <fullName evidence="5">UrcA family protein</fullName>
    </recommendedName>
</protein>
<feature type="compositionally biased region" description="Basic and acidic residues" evidence="1">
    <location>
        <begin position="92"/>
        <end position="102"/>
    </location>
</feature>
<name>A0A1I1WBA8_9BURK</name>
<sequence length="124" mass="13337">MRNRSLLLRWSLAPALAVAVSAVSAAPPARVDDASLARGGRPDTTAEQRYQSAIREAGGGLKVALEECRQGGAPTRKACESEARKRYQADMAEARSLRRNPDARPVNVTGGPIKETETRTVVRP</sequence>
<evidence type="ECO:0000256" key="1">
    <source>
        <dbReference type="SAM" id="MobiDB-lite"/>
    </source>
</evidence>
<keyword evidence="4" id="KW-1185">Reference proteome</keyword>
<organism evidence="3 4">
    <name type="scientific">Paracidovorax konjaci</name>
    <dbReference type="NCBI Taxonomy" id="32040"/>
    <lineage>
        <taxon>Bacteria</taxon>
        <taxon>Pseudomonadati</taxon>
        <taxon>Pseudomonadota</taxon>
        <taxon>Betaproteobacteria</taxon>
        <taxon>Burkholderiales</taxon>
        <taxon>Comamonadaceae</taxon>
        <taxon>Paracidovorax</taxon>
    </lineage>
</organism>
<evidence type="ECO:0000256" key="2">
    <source>
        <dbReference type="SAM" id="SignalP"/>
    </source>
</evidence>
<feature type="region of interest" description="Disordered" evidence="1">
    <location>
        <begin position="28"/>
        <end position="47"/>
    </location>
</feature>
<evidence type="ECO:0000313" key="3">
    <source>
        <dbReference type="EMBL" id="SFD92289.1"/>
    </source>
</evidence>
<proteinExistence type="predicted"/>
<feature type="chain" id="PRO_5011543454" description="UrcA family protein" evidence="2">
    <location>
        <begin position="26"/>
        <end position="124"/>
    </location>
</feature>
<feature type="signal peptide" evidence="2">
    <location>
        <begin position="1"/>
        <end position="25"/>
    </location>
</feature>
<gene>
    <name evidence="3" type="ORF">SAMN04489710_1099</name>
</gene>
<dbReference type="AlphaFoldDB" id="A0A1I1WBA8"/>
<dbReference type="Proteomes" id="UP000199517">
    <property type="component" value="Unassembled WGS sequence"/>
</dbReference>
<evidence type="ECO:0000313" key="4">
    <source>
        <dbReference type="Proteomes" id="UP000199517"/>
    </source>
</evidence>
<accession>A0A1I1WBA8</accession>
<feature type="compositionally biased region" description="Basic and acidic residues" evidence="1">
    <location>
        <begin position="114"/>
        <end position="124"/>
    </location>
</feature>